<dbReference type="EMBL" id="HE616744">
    <property type="protein sequence ID" value="CCE91321.1"/>
    <property type="molecule type" value="Genomic_DNA"/>
</dbReference>
<dbReference type="RefSeq" id="XP_003680532.1">
    <property type="nucleotide sequence ID" value="XM_003680484.1"/>
</dbReference>
<evidence type="ECO:0000256" key="1">
    <source>
        <dbReference type="ARBA" id="ARBA00008761"/>
    </source>
</evidence>
<keyword evidence="3" id="KW-0238">DNA-binding</keyword>
<dbReference type="OrthoDB" id="2438399at2759"/>
<dbReference type="GO" id="GO:0006310">
    <property type="term" value="P:DNA recombination"/>
    <property type="evidence" value="ECO:0007669"/>
    <property type="project" value="UniProtKB-KW"/>
</dbReference>
<name>G8ZS29_TORDE</name>
<dbReference type="Pfam" id="PF01385">
    <property type="entry name" value="OrfB_IS605"/>
    <property type="match status" value="1"/>
</dbReference>
<dbReference type="InterPro" id="IPR051491">
    <property type="entry name" value="Recombinase/Transposase-rel"/>
</dbReference>
<organism evidence="8 9">
    <name type="scientific">Torulaspora delbrueckii</name>
    <name type="common">Yeast</name>
    <name type="synonym">Candida colliculosa</name>
    <dbReference type="NCBI Taxonomy" id="4950"/>
    <lineage>
        <taxon>Eukaryota</taxon>
        <taxon>Fungi</taxon>
        <taxon>Dikarya</taxon>
        <taxon>Ascomycota</taxon>
        <taxon>Saccharomycotina</taxon>
        <taxon>Saccharomycetes</taxon>
        <taxon>Saccharomycetales</taxon>
        <taxon>Saccharomycetaceae</taxon>
        <taxon>Torulaspora</taxon>
    </lineage>
</organism>
<comment type="similarity">
    <text evidence="1">In the C-terminal section; belongs to the transposase 35 family.</text>
</comment>
<dbReference type="GeneID" id="11500656"/>
<dbReference type="PANTHER" id="PTHR36172:SF1">
    <property type="entry name" value="RESOLVASE-RELATED"/>
    <property type="match status" value="1"/>
</dbReference>
<evidence type="ECO:0000256" key="3">
    <source>
        <dbReference type="ARBA" id="ARBA00023125"/>
    </source>
</evidence>
<feature type="coiled-coil region" evidence="5">
    <location>
        <begin position="123"/>
        <end position="150"/>
    </location>
</feature>
<dbReference type="GO" id="GO:0003677">
    <property type="term" value="F:DNA binding"/>
    <property type="evidence" value="ECO:0007669"/>
    <property type="project" value="UniProtKB-KW"/>
</dbReference>
<proteinExistence type="inferred from homology"/>
<evidence type="ECO:0000256" key="5">
    <source>
        <dbReference type="SAM" id="Coils"/>
    </source>
</evidence>
<evidence type="ECO:0000256" key="2">
    <source>
        <dbReference type="ARBA" id="ARBA00022578"/>
    </source>
</evidence>
<feature type="domain" description="Cas12f1-like TNB" evidence="7">
    <location>
        <begin position="210"/>
        <end position="274"/>
    </location>
</feature>
<dbReference type="InterPro" id="IPR010095">
    <property type="entry name" value="Cas12f1-like_TNB"/>
</dbReference>
<reference evidence="8 9" key="1">
    <citation type="journal article" date="2011" name="Proc. Natl. Acad. Sci. U.S.A.">
        <title>Evolutionary erosion of yeast sex chromosomes by mating-type switching accidents.</title>
        <authorList>
            <person name="Gordon J.L."/>
            <person name="Armisen D."/>
            <person name="Proux-Wera E."/>
            <person name="Oheigeartaigh S.S."/>
            <person name="Byrne K.P."/>
            <person name="Wolfe K.H."/>
        </authorList>
    </citation>
    <scope>NUCLEOTIDE SEQUENCE [LARGE SCALE GENOMIC DNA]</scope>
    <source>
        <strain evidence="9">ATCC 10662 / CBS 1146 / NBRC 0425 / NCYC 2629 / NRRL Y-866</strain>
    </source>
</reference>
<gene>
    <name evidence="8" type="primary">TDEL0C04320</name>
    <name evidence="8" type="ORF">TDEL_0C04320</name>
</gene>
<dbReference type="InterPro" id="IPR001959">
    <property type="entry name" value="Transposase"/>
</dbReference>
<protein>
    <recommendedName>
        <fullName evidence="10">Transposase</fullName>
    </recommendedName>
</protein>
<keyword evidence="9" id="KW-1185">Reference proteome</keyword>
<evidence type="ECO:0000259" key="7">
    <source>
        <dbReference type="Pfam" id="PF07282"/>
    </source>
</evidence>
<keyword evidence="5" id="KW-0175">Coiled coil</keyword>
<dbReference type="HOGENOM" id="CLU_029254_0_0_1"/>
<keyword evidence="2" id="KW-0815">Transposition</keyword>
<dbReference type="InParanoid" id="G8ZS29"/>
<dbReference type="Pfam" id="PF07282">
    <property type="entry name" value="Cas12f1-like_TNB"/>
    <property type="match status" value="1"/>
</dbReference>
<dbReference type="Proteomes" id="UP000005627">
    <property type="component" value="Chromosome 3"/>
</dbReference>
<evidence type="ECO:0000259" key="6">
    <source>
        <dbReference type="Pfam" id="PF01385"/>
    </source>
</evidence>
<dbReference type="PANTHER" id="PTHR36172">
    <property type="match status" value="1"/>
</dbReference>
<evidence type="ECO:0008006" key="10">
    <source>
        <dbReference type="Google" id="ProtNLM"/>
    </source>
</evidence>
<dbReference type="SMR" id="G8ZS29"/>
<dbReference type="GO" id="GO:0032196">
    <property type="term" value="P:transposition"/>
    <property type="evidence" value="ECO:0007669"/>
    <property type="project" value="UniProtKB-KW"/>
</dbReference>
<keyword evidence="4" id="KW-0233">DNA recombination</keyword>
<dbReference type="eggNOG" id="ENOG502S61S">
    <property type="taxonomic scope" value="Eukaryota"/>
</dbReference>
<sequence>MAKYKSTGVPFKLKFKTRKARTQNLSVLKRFWNNKRSFYCDVFSSSKMRSAERLPEQLIMDSRLQRTRHNKNYPIVPIVGEEITRKEGREKFIFIDPGVRTFLTGYDSGQNVVEIGKNAVVRIEKLKHRRRKLQSKLAKLKRQKKRQNHRKALHRLDEKISRIVKDMHKKSALFLCNSYDNVFIPKLNFHHCTKLNRKSRSSMATLAHCSFNERVAMKAEQFRSTSAVVVEEDYTSKTCSKCGNVKQDLGSSKIYSCVQCFSVFDRDFNAAKNIMLTYCSEHLMASGASSILLL</sequence>
<evidence type="ECO:0000313" key="9">
    <source>
        <dbReference type="Proteomes" id="UP000005627"/>
    </source>
</evidence>
<dbReference type="AlphaFoldDB" id="G8ZS29"/>
<evidence type="ECO:0000256" key="4">
    <source>
        <dbReference type="ARBA" id="ARBA00023172"/>
    </source>
</evidence>
<evidence type="ECO:0000313" key="8">
    <source>
        <dbReference type="EMBL" id="CCE91321.1"/>
    </source>
</evidence>
<feature type="domain" description="Probable transposase IS891/IS1136/IS1341" evidence="6">
    <location>
        <begin position="81"/>
        <end position="193"/>
    </location>
</feature>
<dbReference type="KEGG" id="tdl:TDEL_0C04320"/>
<accession>G8ZS29</accession>